<evidence type="ECO:0000313" key="3">
    <source>
        <dbReference type="Proteomes" id="UP001165121"/>
    </source>
</evidence>
<reference evidence="2" key="1">
    <citation type="submission" date="2023-04" db="EMBL/GenBank/DDBJ databases">
        <title>Phytophthora fragariaefolia NBRC 109709.</title>
        <authorList>
            <person name="Ichikawa N."/>
            <person name="Sato H."/>
            <person name="Tonouchi N."/>
        </authorList>
    </citation>
    <scope>NUCLEOTIDE SEQUENCE</scope>
    <source>
        <strain evidence="2">NBRC 109709</strain>
    </source>
</reference>
<accession>A0A9W6Y497</accession>
<protein>
    <submittedName>
        <fullName evidence="2">Unnamed protein product</fullName>
    </submittedName>
</protein>
<feature type="compositionally biased region" description="Polar residues" evidence="1">
    <location>
        <begin position="69"/>
        <end position="83"/>
    </location>
</feature>
<name>A0A9W6Y497_9STRA</name>
<proteinExistence type="predicted"/>
<evidence type="ECO:0000313" key="2">
    <source>
        <dbReference type="EMBL" id="GMF52470.1"/>
    </source>
</evidence>
<evidence type="ECO:0000256" key="1">
    <source>
        <dbReference type="SAM" id="MobiDB-lite"/>
    </source>
</evidence>
<dbReference type="AlphaFoldDB" id="A0A9W6Y497"/>
<organism evidence="2 3">
    <name type="scientific">Phytophthora fragariaefolia</name>
    <dbReference type="NCBI Taxonomy" id="1490495"/>
    <lineage>
        <taxon>Eukaryota</taxon>
        <taxon>Sar</taxon>
        <taxon>Stramenopiles</taxon>
        <taxon>Oomycota</taxon>
        <taxon>Peronosporomycetes</taxon>
        <taxon>Peronosporales</taxon>
        <taxon>Peronosporaceae</taxon>
        <taxon>Phytophthora</taxon>
    </lineage>
</organism>
<dbReference type="EMBL" id="BSXT01003092">
    <property type="protein sequence ID" value="GMF52470.1"/>
    <property type="molecule type" value="Genomic_DNA"/>
</dbReference>
<keyword evidence="3" id="KW-1185">Reference proteome</keyword>
<sequence length="192" mass="20985">MEATTNVAVGNGRPPRPRAQKPSHGAWSNIYSPYAGSVRASPRTAKLAHQDRDQTSARPKRPQSAPHVASTTASRMAQTSPRPNSARAVRPNSATKTRYMQLETIAFPMQSPAQMSATSCEACLSPPPSSAEAGVLQETDSAALHMKLQALLEMWGEEQLGFRSSALFCETMFRQAKGAYNSLKLVQVWHRY</sequence>
<comment type="caution">
    <text evidence="2">The sequence shown here is derived from an EMBL/GenBank/DDBJ whole genome shotgun (WGS) entry which is preliminary data.</text>
</comment>
<dbReference type="Proteomes" id="UP001165121">
    <property type="component" value="Unassembled WGS sequence"/>
</dbReference>
<feature type="region of interest" description="Disordered" evidence="1">
    <location>
        <begin position="1"/>
        <end position="94"/>
    </location>
</feature>
<gene>
    <name evidence="2" type="ORF">Pfra01_002149300</name>
</gene>